<dbReference type="EMBL" id="JANUEK010000002">
    <property type="protein sequence ID" value="MCS4279213.1"/>
    <property type="molecule type" value="Genomic_DNA"/>
</dbReference>
<evidence type="ECO:0000256" key="4">
    <source>
        <dbReference type="ARBA" id="ARBA00022741"/>
    </source>
</evidence>
<proteinExistence type="predicted"/>
<dbReference type="RefSeq" id="WP_259259982.1">
    <property type="nucleotide sequence ID" value="NZ_JANUEK010000002.1"/>
</dbReference>
<evidence type="ECO:0000259" key="8">
    <source>
        <dbReference type="Pfam" id="PF12804"/>
    </source>
</evidence>
<feature type="domain" description="MobA-like NTP transferase" evidence="8">
    <location>
        <begin position="8"/>
        <end position="147"/>
    </location>
</feature>
<dbReference type="Proteomes" id="UP001320691">
    <property type="component" value="Unassembled WGS sequence"/>
</dbReference>
<evidence type="ECO:0000256" key="5">
    <source>
        <dbReference type="ARBA" id="ARBA00022842"/>
    </source>
</evidence>
<keyword evidence="6" id="KW-0342">GTP-binding</keyword>
<dbReference type="InterPro" id="IPR025877">
    <property type="entry name" value="MobA-like_NTP_Trfase"/>
</dbReference>
<accession>A0AAW5PHM9</accession>
<evidence type="ECO:0000256" key="6">
    <source>
        <dbReference type="ARBA" id="ARBA00023134"/>
    </source>
</evidence>
<evidence type="ECO:0000313" key="10">
    <source>
        <dbReference type="Proteomes" id="UP001320691"/>
    </source>
</evidence>
<name>A0AAW5PHM9_9GAMM</name>
<dbReference type="GO" id="GO:0061603">
    <property type="term" value="F:molybdenum cofactor guanylyltransferase activity"/>
    <property type="evidence" value="ECO:0007669"/>
    <property type="project" value="UniProtKB-EC"/>
</dbReference>
<comment type="caution">
    <text evidence="9">The sequence shown here is derived from an EMBL/GenBank/DDBJ whole genome shotgun (WGS) entry which is preliminary data.</text>
</comment>
<reference evidence="9" key="1">
    <citation type="submission" date="2022-08" db="EMBL/GenBank/DDBJ databases">
        <title>Genomic analyses of the natural microbiome of Caenorhabditis elegans.</title>
        <authorList>
            <person name="Samuel B."/>
        </authorList>
    </citation>
    <scope>NUCLEOTIDE SEQUENCE</scope>
    <source>
        <strain evidence="9">BIGb0277</strain>
    </source>
</reference>
<keyword evidence="2 9" id="KW-0808">Transferase</keyword>
<dbReference type="Gene3D" id="3.90.550.10">
    <property type="entry name" value="Spore Coat Polysaccharide Biosynthesis Protein SpsA, Chain A"/>
    <property type="match status" value="1"/>
</dbReference>
<dbReference type="EC" id="2.7.7.77" evidence="9"/>
<keyword evidence="4" id="KW-0547">Nucleotide-binding</keyword>
<protein>
    <submittedName>
        <fullName evidence="9">Molybdopterin-guanine dinucleotide biosynthesis protein A</fullName>
        <ecNumber evidence="9">2.7.7.77</ecNumber>
    </submittedName>
</protein>
<keyword evidence="1" id="KW-0963">Cytoplasm</keyword>
<dbReference type="PANTHER" id="PTHR19136">
    <property type="entry name" value="MOLYBDENUM COFACTOR GUANYLYLTRANSFERASE"/>
    <property type="match status" value="1"/>
</dbReference>
<keyword evidence="9" id="KW-0548">Nucleotidyltransferase</keyword>
<dbReference type="GO" id="GO:1902758">
    <property type="term" value="P:bis(molybdopterin guanine dinucleotide)molybdenum biosynthetic process"/>
    <property type="evidence" value="ECO:0007669"/>
    <property type="project" value="TreeGrafter"/>
</dbReference>
<dbReference type="InterPro" id="IPR013482">
    <property type="entry name" value="Molybde_CF_guanTrfase"/>
</dbReference>
<dbReference type="AlphaFoldDB" id="A0AAW5PHM9"/>
<keyword evidence="7" id="KW-0501">Molybdenum cofactor biosynthesis</keyword>
<evidence type="ECO:0000256" key="7">
    <source>
        <dbReference type="ARBA" id="ARBA00023150"/>
    </source>
</evidence>
<dbReference type="InterPro" id="IPR029044">
    <property type="entry name" value="Nucleotide-diphossugar_trans"/>
</dbReference>
<dbReference type="CDD" id="cd02503">
    <property type="entry name" value="MobA"/>
    <property type="match status" value="1"/>
</dbReference>
<evidence type="ECO:0000313" key="9">
    <source>
        <dbReference type="EMBL" id="MCS4279213.1"/>
    </source>
</evidence>
<dbReference type="GO" id="GO:0005525">
    <property type="term" value="F:GTP binding"/>
    <property type="evidence" value="ECO:0007669"/>
    <property type="project" value="UniProtKB-KW"/>
</dbReference>
<dbReference type="Pfam" id="PF12804">
    <property type="entry name" value="NTP_transf_3"/>
    <property type="match status" value="1"/>
</dbReference>
<evidence type="ECO:0000256" key="1">
    <source>
        <dbReference type="ARBA" id="ARBA00022490"/>
    </source>
</evidence>
<dbReference type="SUPFAM" id="SSF53448">
    <property type="entry name" value="Nucleotide-diphospho-sugar transferases"/>
    <property type="match status" value="1"/>
</dbReference>
<dbReference type="GO" id="GO:0046872">
    <property type="term" value="F:metal ion binding"/>
    <property type="evidence" value="ECO:0007669"/>
    <property type="project" value="UniProtKB-KW"/>
</dbReference>
<gene>
    <name evidence="9" type="ORF">M2412_001180</name>
</gene>
<evidence type="ECO:0000256" key="2">
    <source>
        <dbReference type="ARBA" id="ARBA00022679"/>
    </source>
</evidence>
<organism evidence="9 10">
    <name type="scientific">Stenotrophomonas rhizophila</name>
    <dbReference type="NCBI Taxonomy" id="216778"/>
    <lineage>
        <taxon>Bacteria</taxon>
        <taxon>Pseudomonadati</taxon>
        <taxon>Pseudomonadota</taxon>
        <taxon>Gammaproteobacteria</taxon>
        <taxon>Lysobacterales</taxon>
        <taxon>Lysobacteraceae</taxon>
        <taxon>Stenotrophomonas</taxon>
    </lineage>
</organism>
<evidence type="ECO:0000256" key="3">
    <source>
        <dbReference type="ARBA" id="ARBA00022723"/>
    </source>
</evidence>
<dbReference type="PANTHER" id="PTHR19136:SF81">
    <property type="entry name" value="MOLYBDENUM COFACTOR GUANYLYLTRANSFERASE"/>
    <property type="match status" value="1"/>
</dbReference>
<keyword evidence="3" id="KW-0479">Metal-binding</keyword>
<sequence>MTTTAISGLVLAGGQSRRMGRDKAALEWQGGSLLMHMRRLLLTAGADPVRVSGDYPAHEGIVDVTPGCGPLGGLASALVHLPDGPAWIVPVDMPRLSVSLLHELRDAHHSPVVIFSGQPLPMRLNIDLRCRTLIMQMIDQVDGPRALRALQERLGVIELPVAAVDFPFLANCNTPQQWKDVAS</sequence>
<keyword evidence="5" id="KW-0460">Magnesium</keyword>